<dbReference type="UniPathway" id="UPA00915"/>
<name>M0QLD3_9ACTN</name>
<dbReference type="PANTHER" id="PTHR11712:SF347">
    <property type="entry name" value="BETA KETOACYL-ACYL CARRIER PROTEIN SYNTHASE"/>
    <property type="match status" value="1"/>
</dbReference>
<evidence type="ECO:0000313" key="6">
    <source>
        <dbReference type="EMBL" id="GAC69234.1"/>
    </source>
</evidence>
<accession>M0QLD3</accession>
<organism evidence="6 7">
    <name type="scientific">Gordonia soli NBRC 108243</name>
    <dbReference type="NCBI Taxonomy" id="1223545"/>
    <lineage>
        <taxon>Bacteria</taxon>
        <taxon>Bacillati</taxon>
        <taxon>Actinomycetota</taxon>
        <taxon>Actinomycetes</taxon>
        <taxon>Mycobacteriales</taxon>
        <taxon>Gordoniaceae</taxon>
        <taxon>Gordonia</taxon>
    </lineage>
</organism>
<reference evidence="6 7" key="1">
    <citation type="submission" date="2013-01" db="EMBL/GenBank/DDBJ databases">
        <title>Whole genome shotgun sequence of Gordonia soli NBRC 108243.</title>
        <authorList>
            <person name="Isaki-Nakamura S."/>
            <person name="Hosoyama A."/>
            <person name="Tsuchikane K."/>
            <person name="Ando Y."/>
            <person name="Baba S."/>
            <person name="Ohji S."/>
            <person name="Hamada M."/>
            <person name="Tamura T."/>
            <person name="Yamazoe A."/>
            <person name="Yamazaki S."/>
            <person name="Fujita N."/>
        </authorList>
    </citation>
    <scope>NUCLEOTIDE SEQUENCE [LARGE SCALE GENOMIC DNA]</scope>
    <source>
        <strain evidence="6 7">NBRC 108243</strain>
    </source>
</reference>
<comment type="similarity">
    <text evidence="2 4">Belongs to the thiolase-like superfamily. Beta-ketoacyl-ACP synthases family.</text>
</comment>
<dbReference type="SMART" id="SM00825">
    <property type="entry name" value="PKS_KS"/>
    <property type="match status" value="1"/>
</dbReference>
<dbReference type="InterPro" id="IPR020841">
    <property type="entry name" value="PKS_Beta-ketoAc_synthase_dom"/>
</dbReference>
<comment type="caution">
    <text evidence="6">The sequence shown here is derived from an EMBL/GenBank/DDBJ whole genome shotgun (WGS) entry which is preliminary data.</text>
</comment>
<keyword evidence="3 4" id="KW-0808">Transferase</keyword>
<keyword evidence="7" id="KW-1185">Reference proteome</keyword>
<dbReference type="SUPFAM" id="SSF53901">
    <property type="entry name" value="Thiolase-like"/>
    <property type="match status" value="1"/>
</dbReference>
<evidence type="ECO:0000256" key="4">
    <source>
        <dbReference type="RuleBase" id="RU003694"/>
    </source>
</evidence>
<sequence>MMNNAGSRVSGLGAVTGYGWGREQLWEGLVSGKSAASLQAGFGATANDPGWVVTIPEGGTPSDGPTRFSRAMRAAAREAIEDAMARGWVPGPRVGLVHACVLGDLTMYPMATPGLAGAYTGRQYLGVTPSTPVSLLMTEYGFHGPAMNVSAMCTSGSAAVITAKSWLDAGMVDDVLVVSTDLSATPEVVAMFVQLGVAITDDEALSACRPFQEGSRGFTFGEAAVAMLMTNREHSDGYADVLGGAMRHDAYHVTSVDPELTHVRGCVDDALRAAGVTGDDIRYLNAHGPGTRQCDAAEGEIAKSLLPNAEVYSVKPLAGHCQAAAGAVELAAALLGYERGEIPASPQVAPAVLPQLLDGRTTAVEGLTLKSSLGMGGHNAALVLAPKS</sequence>
<evidence type="ECO:0000256" key="2">
    <source>
        <dbReference type="ARBA" id="ARBA00008467"/>
    </source>
</evidence>
<dbReference type="Gene3D" id="3.40.47.10">
    <property type="match status" value="1"/>
</dbReference>
<dbReference type="InterPro" id="IPR016039">
    <property type="entry name" value="Thiolase-like"/>
</dbReference>
<dbReference type="GO" id="GO:0004315">
    <property type="term" value="F:3-oxoacyl-[acyl-carrier-protein] synthase activity"/>
    <property type="evidence" value="ECO:0007669"/>
    <property type="project" value="TreeGrafter"/>
</dbReference>
<dbReference type="InterPro" id="IPR014031">
    <property type="entry name" value="Ketoacyl_synth_C"/>
</dbReference>
<dbReference type="Pfam" id="PF00109">
    <property type="entry name" value="ketoacyl-synt"/>
    <property type="match status" value="1"/>
</dbReference>
<dbReference type="GO" id="GO:0006633">
    <property type="term" value="P:fatty acid biosynthetic process"/>
    <property type="evidence" value="ECO:0007669"/>
    <property type="project" value="TreeGrafter"/>
</dbReference>
<dbReference type="InterPro" id="IPR014030">
    <property type="entry name" value="Ketoacyl_synth_N"/>
</dbReference>
<evidence type="ECO:0000256" key="1">
    <source>
        <dbReference type="ARBA" id="ARBA00004796"/>
    </source>
</evidence>
<evidence type="ECO:0000313" key="7">
    <source>
        <dbReference type="Proteomes" id="UP000011666"/>
    </source>
</evidence>
<dbReference type="EMBL" id="BANX01000023">
    <property type="protein sequence ID" value="GAC69234.1"/>
    <property type="molecule type" value="Genomic_DNA"/>
</dbReference>
<dbReference type="InterPro" id="IPR000794">
    <property type="entry name" value="Beta-ketoacyl_synthase"/>
</dbReference>
<gene>
    <name evidence="6" type="primary">fabF</name>
    <name evidence="6" type="ORF">GS4_23_00280</name>
</gene>
<protein>
    <submittedName>
        <fullName evidence="6">3-oxoacyl-[acyl-carrier-protein] synthase II</fullName>
    </submittedName>
</protein>
<dbReference type="AlphaFoldDB" id="M0QLD3"/>
<dbReference type="STRING" id="1223545.GS4_23_00280"/>
<dbReference type="Proteomes" id="UP000011666">
    <property type="component" value="Unassembled WGS sequence"/>
</dbReference>
<dbReference type="PANTHER" id="PTHR11712">
    <property type="entry name" value="POLYKETIDE SYNTHASE-RELATED"/>
    <property type="match status" value="1"/>
</dbReference>
<evidence type="ECO:0000259" key="5">
    <source>
        <dbReference type="PROSITE" id="PS52004"/>
    </source>
</evidence>
<dbReference type="eggNOG" id="COG0304">
    <property type="taxonomic scope" value="Bacteria"/>
</dbReference>
<comment type="pathway">
    <text evidence="1">Lipid metabolism; mycolic acid biosynthesis.</text>
</comment>
<proteinExistence type="inferred from homology"/>
<feature type="domain" description="Ketosynthase family 3 (KS3)" evidence="5">
    <location>
        <begin position="1"/>
        <end position="386"/>
    </location>
</feature>
<dbReference type="Pfam" id="PF02801">
    <property type="entry name" value="Ketoacyl-synt_C"/>
    <property type="match status" value="1"/>
</dbReference>
<dbReference type="PROSITE" id="PS52004">
    <property type="entry name" value="KS3_2"/>
    <property type="match status" value="1"/>
</dbReference>
<evidence type="ECO:0000256" key="3">
    <source>
        <dbReference type="ARBA" id="ARBA00022679"/>
    </source>
</evidence>